<dbReference type="InterPro" id="IPR050072">
    <property type="entry name" value="Peptidase_M20A"/>
</dbReference>
<evidence type="ECO:0000313" key="7">
    <source>
        <dbReference type="EMBL" id="MCU7548087.1"/>
    </source>
</evidence>
<dbReference type="AlphaFoldDB" id="A0A9X2XTJ6"/>
<dbReference type="InterPro" id="IPR011650">
    <property type="entry name" value="Peptidase_M20_dimer"/>
</dbReference>
<comment type="caution">
    <text evidence="7">The sequence shown here is derived from an EMBL/GenBank/DDBJ whole genome shotgun (WGS) entry which is preliminary data.</text>
</comment>
<dbReference type="PROSITE" id="PS00758">
    <property type="entry name" value="ARGE_DAPE_CPG2_1"/>
    <property type="match status" value="1"/>
</dbReference>
<keyword evidence="2" id="KW-0479">Metal-binding</keyword>
<evidence type="ECO:0000256" key="3">
    <source>
        <dbReference type="ARBA" id="ARBA00022801"/>
    </source>
</evidence>
<accession>A0A9X2XTJ6</accession>
<keyword evidence="3" id="KW-0378">Hydrolase</keyword>
<gene>
    <name evidence="7" type="ORF">OCK74_03125</name>
</gene>
<dbReference type="GO" id="GO:0008777">
    <property type="term" value="F:acetylornithine deacetylase activity"/>
    <property type="evidence" value="ECO:0007669"/>
    <property type="project" value="TreeGrafter"/>
</dbReference>
<name>A0A9X2XTJ6_9BACT</name>
<evidence type="ECO:0000259" key="6">
    <source>
        <dbReference type="Pfam" id="PF07687"/>
    </source>
</evidence>
<feature type="domain" description="Peptidase M20 dimerisation" evidence="6">
    <location>
        <begin position="195"/>
        <end position="294"/>
    </location>
</feature>
<dbReference type="InterPro" id="IPR002933">
    <property type="entry name" value="Peptidase_M20"/>
</dbReference>
<proteinExistence type="predicted"/>
<organism evidence="7 8">
    <name type="scientific">Paraflavisolibacter caeni</name>
    <dbReference type="NCBI Taxonomy" id="2982496"/>
    <lineage>
        <taxon>Bacteria</taxon>
        <taxon>Pseudomonadati</taxon>
        <taxon>Bacteroidota</taxon>
        <taxon>Chitinophagia</taxon>
        <taxon>Chitinophagales</taxon>
        <taxon>Chitinophagaceae</taxon>
        <taxon>Paraflavisolibacter</taxon>
    </lineage>
</organism>
<dbReference type="SUPFAM" id="SSF53187">
    <property type="entry name" value="Zn-dependent exopeptidases"/>
    <property type="match status" value="1"/>
</dbReference>
<evidence type="ECO:0000256" key="4">
    <source>
        <dbReference type="ARBA" id="ARBA00022833"/>
    </source>
</evidence>
<evidence type="ECO:0000256" key="5">
    <source>
        <dbReference type="ARBA" id="ARBA00023285"/>
    </source>
</evidence>
<keyword evidence="8" id="KW-1185">Reference proteome</keyword>
<dbReference type="Gene3D" id="3.30.70.360">
    <property type="match status" value="1"/>
</dbReference>
<comment type="cofactor">
    <cofactor evidence="1">
        <name>Zn(2+)</name>
        <dbReference type="ChEBI" id="CHEBI:29105"/>
    </cofactor>
</comment>
<dbReference type="Gene3D" id="3.40.630.10">
    <property type="entry name" value="Zn peptidases"/>
    <property type="match status" value="1"/>
</dbReference>
<evidence type="ECO:0000313" key="8">
    <source>
        <dbReference type="Proteomes" id="UP001155483"/>
    </source>
</evidence>
<dbReference type="GO" id="GO:0046872">
    <property type="term" value="F:metal ion binding"/>
    <property type="evidence" value="ECO:0007669"/>
    <property type="project" value="UniProtKB-KW"/>
</dbReference>
<evidence type="ECO:0000256" key="1">
    <source>
        <dbReference type="ARBA" id="ARBA00001947"/>
    </source>
</evidence>
<dbReference type="GO" id="GO:0006526">
    <property type="term" value="P:L-arginine biosynthetic process"/>
    <property type="evidence" value="ECO:0007669"/>
    <property type="project" value="TreeGrafter"/>
</dbReference>
<keyword evidence="4" id="KW-0862">Zinc</keyword>
<dbReference type="PANTHER" id="PTHR43808:SF31">
    <property type="entry name" value="N-ACETYL-L-CITRULLINE DEACETYLASE"/>
    <property type="match status" value="1"/>
</dbReference>
<keyword evidence="5" id="KW-0170">Cobalt</keyword>
<evidence type="ECO:0000256" key="2">
    <source>
        <dbReference type="ARBA" id="ARBA00022723"/>
    </source>
</evidence>
<protein>
    <submittedName>
        <fullName evidence="7">M20 family metallo-hydrolase</fullName>
    </submittedName>
</protein>
<dbReference type="EMBL" id="JAOTIF010000001">
    <property type="protein sequence ID" value="MCU7548087.1"/>
    <property type="molecule type" value="Genomic_DNA"/>
</dbReference>
<dbReference type="Proteomes" id="UP001155483">
    <property type="component" value="Unassembled WGS sequence"/>
</dbReference>
<dbReference type="CDD" id="cd05651">
    <property type="entry name" value="M20_ArgE_DapE-like"/>
    <property type="match status" value="1"/>
</dbReference>
<dbReference type="SUPFAM" id="SSF55031">
    <property type="entry name" value="Bacterial exopeptidase dimerisation domain"/>
    <property type="match status" value="1"/>
</dbReference>
<dbReference type="RefSeq" id="WP_279295531.1">
    <property type="nucleotide sequence ID" value="NZ_JAOTIF010000001.1"/>
</dbReference>
<dbReference type="InterPro" id="IPR001261">
    <property type="entry name" value="ArgE/DapE_CS"/>
</dbReference>
<dbReference type="PANTHER" id="PTHR43808">
    <property type="entry name" value="ACETYLORNITHINE DEACETYLASE"/>
    <property type="match status" value="1"/>
</dbReference>
<reference evidence="7" key="2">
    <citation type="submission" date="2023-04" db="EMBL/GenBank/DDBJ databases">
        <title>Paracnuella aquatica gen. nov., sp. nov., a member of the family Chitinophagaceae isolated from a hot spring.</title>
        <authorList>
            <person name="Wang C."/>
        </authorList>
    </citation>
    <scope>NUCLEOTIDE SEQUENCE</scope>
    <source>
        <strain evidence="7">LB-8</strain>
    </source>
</reference>
<reference evidence="7" key="1">
    <citation type="submission" date="2022-09" db="EMBL/GenBank/DDBJ databases">
        <authorList>
            <person name="Yuan C."/>
            <person name="Ke Z."/>
        </authorList>
    </citation>
    <scope>NUCLEOTIDE SEQUENCE</scope>
    <source>
        <strain evidence="7">LB-8</strain>
    </source>
</reference>
<dbReference type="InterPro" id="IPR036264">
    <property type="entry name" value="Bact_exopeptidase_dim_dom"/>
</dbReference>
<dbReference type="Pfam" id="PF07687">
    <property type="entry name" value="M20_dimer"/>
    <property type="match status" value="1"/>
</dbReference>
<dbReference type="Pfam" id="PF01546">
    <property type="entry name" value="Peptidase_M20"/>
    <property type="match status" value="1"/>
</dbReference>
<sequence>MINDQNKNTRSNISPGDESRADPVISLLKQLIALPSFSKEEENTAAAIEAFLHTFNVPSERYLNNVWAKNKYFDASKPTILLNSHHDTVKPNKGYTLDPFAPIEKDGKLFGLGSNDAGGALVSLLALFLHYYNQQELKYNLVYAATAEEEISGKNGIEALLRAPEFLQSVGAGAKNPFVAWCAIVGEPTLMQLAVAERGLMVLDCMAQGRAGHAARNEGENAIYKALKDIEWFQSYQFPKVSDLLGPVKMSVTVIETENKAHNVVPAQCKFVVDIRVNELYTFEEVLDIIRSNVQCDAKPRSTRLRSSGIPLEHPLVQAGIKLGRTYYGSPTTSDKALMPFVALKMGPGDSARSHTADEFIYIDEIKEGIDLYIKLLNQVL</sequence>